<keyword evidence="5 6" id="KW-0472">Membrane</keyword>
<dbReference type="PANTHER" id="PTHR14255:SF3">
    <property type="entry name" value="SULFITE EXPORTER TAUE_SAFE FAMILY PROTEIN 5-RELATED"/>
    <property type="match status" value="1"/>
</dbReference>
<evidence type="ECO:0000256" key="2">
    <source>
        <dbReference type="ARBA" id="ARBA00009142"/>
    </source>
</evidence>
<gene>
    <name evidence="8" type="ORF">ACH5RR_017696</name>
</gene>
<dbReference type="GO" id="GO:0016020">
    <property type="term" value="C:membrane"/>
    <property type="evidence" value="ECO:0007669"/>
    <property type="project" value="UniProtKB-SubCell"/>
</dbReference>
<sequence>MEVQSTLKWIFFLFISLAIFNSCHAKEITQSIIEKLDQFFLNSTTFQSQDSKLKLTVPVMISGVLCFLAASISSAGGIGGGGLFIPILTILAGLDLKTASSFSAFMVTGGSFANVACNMLMIKGKKNGGKKTLIDYDIALLSEPCMLLGVSIGVICNVMLPEWLITILFAFFLAWSTFKTFKSGMSYWRLESEGLSRNGCQKLEDGMLSEDDEKSGETVQGIEEPLLDKETSFRIDVPWMKLGMLIVVWFCFFVLYLLRGNRYGQGIIDIETCGVGYWIISSTQIPLAIIFTLWILCRRKSSTSQAHQQELGNDMKNRGPDMLVFPFMALLAGGLGGVFGIGGGMLISPLLLQVGIAPEVTAATCSFMVFFSSTMSAIQYLLLGMDHVNAATIYAIICFIASLVGLIIVQRAIAKWGRASLIVFSVGVVMALSTLLITSFGAVDVWRDYTTGKYMGFKKPC</sequence>
<evidence type="ECO:0000256" key="5">
    <source>
        <dbReference type="ARBA" id="ARBA00023136"/>
    </source>
</evidence>
<comment type="similarity">
    <text evidence="2">Belongs to the 4-toluene sulfonate uptake permease (TSUP) (TC 2.A.102) family.</text>
</comment>
<keyword evidence="4 6" id="KW-1133">Transmembrane helix</keyword>
<dbReference type="InterPro" id="IPR002781">
    <property type="entry name" value="TM_pro_TauE-like"/>
</dbReference>
<comment type="subcellular location">
    <subcellularLocation>
        <location evidence="1">Membrane</location>
        <topology evidence="1">Multi-pass membrane protein</topology>
    </subcellularLocation>
</comment>
<feature type="transmembrane region" description="Helical" evidence="6">
    <location>
        <begin position="323"/>
        <end position="348"/>
    </location>
</feature>
<feature type="transmembrane region" description="Helical" evidence="6">
    <location>
        <begin position="239"/>
        <end position="258"/>
    </location>
</feature>
<evidence type="ECO:0000256" key="1">
    <source>
        <dbReference type="ARBA" id="ARBA00004141"/>
    </source>
</evidence>
<name>A0ABD2ZM84_9GENT</name>
<dbReference type="EMBL" id="JBJUIK010000008">
    <property type="protein sequence ID" value="KAL3519547.1"/>
    <property type="molecule type" value="Genomic_DNA"/>
</dbReference>
<protein>
    <recommendedName>
        <fullName evidence="10">Sulfite exporter TauE/SafE family protein</fullName>
    </recommendedName>
</protein>
<accession>A0ABD2ZM84</accession>
<feature type="transmembrane region" description="Helical" evidence="6">
    <location>
        <begin position="421"/>
        <end position="446"/>
    </location>
</feature>
<feature type="transmembrane region" description="Helical" evidence="6">
    <location>
        <begin position="160"/>
        <end position="178"/>
    </location>
</feature>
<feature type="transmembrane region" description="Helical" evidence="6">
    <location>
        <begin position="390"/>
        <end position="409"/>
    </location>
</feature>
<dbReference type="AlphaFoldDB" id="A0ABD2ZM84"/>
<dbReference type="Proteomes" id="UP001630127">
    <property type="component" value="Unassembled WGS sequence"/>
</dbReference>
<evidence type="ECO:0000256" key="3">
    <source>
        <dbReference type="ARBA" id="ARBA00022692"/>
    </source>
</evidence>
<feature type="transmembrane region" description="Helical" evidence="6">
    <location>
        <begin position="360"/>
        <end position="383"/>
    </location>
</feature>
<feature type="transmembrane region" description="Helical" evidence="6">
    <location>
        <begin position="102"/>
        <end position="121"/>
    </location>
</feature>
<feature type="chain" id="PRO_5044871609" description="Sulfite exporter TauE/SafE family protein" evidence="7">
    <location>
        <begin position="26"/>
        <end position="461"/>
    </location>
</feature>
<feature type="signal peptide" evidence="7">
    <location>
        <begin position="1"/>
        <end position="25"/>
    </location>
</feature>
<evidence type="ECO:0000256" key="4">
    <source>
        <dbReference type="ARBA" id="ARBA00022989"/>
    </source>
</evidence>
<proteinExistence type="inferred from homology"/>
<keyword evidence="3 6" id="KW-0812">Transmembrane</keyword>
<dbReference type="PANTHER" id="PTHR14255">
    <property type="entry name" value="CEREBLON"/>
    <property type="match status" value="1"/>
</dbReference>
<dbReference type="Pfam" id="PF01925">
    <property type="entry name" value="TauE"/>
    <property type="match status" value="2"/>
</dbReference>
<evidence type="ECO:0000256" key="6">
    <source>
        <dbReference type="SAM" id="Phobius"/>
    </source>
</evidence>
<feature type="transmembrane region" description="Helical" evidence="6">
    <location>
        <begin position="278"/>
        <end position="297"/>
    </location>
</feature>
<keyword evidence="9" id="KW-1185">Reference proteome</keyword>
<keyword evidence="7" id="KW-0732">Signal</keyword>
<organism evidence="8 9">
    <name type="scientific">Cinchona calisaya</name>
    <dbReference type="NCBI Taxonomy" id="153742"/>
    <lineage>
        <taxon>Eukaryota</taxon>
        <taxon>Viridiplantae</taxon>
        <taxon>Streptophyta</taxon>
        <taxon>Embryophyta</taxon>
        <taxon>Tracheophyta</taxon>
        <taxon>Spermatophyta</taxon>
        <taxon>Magnoliopsida</taxon>
        <taxon>eudicotyledons</taxon>
        <taxon>Gunneridae</taxon>
        <taxon>Pentapetalae</taxon>
        <taxon>asterids</taxon>
        <taxon>lamiids</taxon>
        <taxon>Gentianales</taxon>
        <taxon>Rubiaceae</taxon>
        <taxon>Cinchonoideae</taxon>
        <taxon>Cinchoneae</taxon>
        <taxon>Cinchona</taxon>
    </lineage>
</organism>
<reference evidence="8 9" key="1">
    <citation type="submission" date="2024-11" db="EMBL/GenBank/DDBJ databases">
        <title>A near-complete genome assembly of Cinchona calisaya.</title>
        <authorList>
            <person name="Lian D.C."/>
            <person name="Zhao X.W."/>
            <person name="Wei L."/>
        </authorList>
    </citation>
    <scope>NUCLEOTIDE SEQUENCE [LARGE SCALE GENOMIC DNA]</scope>
    <source>
        <tissue evidence="8">Nenye</tissue>
    </source>
</reference>
<comment type="caution">
    <text evidence="8">The sequence shown here is derived from an EMBL/GenBank/DDBJ whole genome shotgun (WGS) entry which is preliminary data.</text>
</comment>
<evidence type="ECO:0008006" key="10">
    <source>
        <dbReference type="Google" id="ProtNLM"/>
    </source>
</evidence>
<evidence type="ECO:0000256" key="7">
    <source>
        <dbReference type="SAM" id="SignalP"/>
    </source>
</evidence>
<evidence type="ECO:0000313" key="9">
    <source>
        <dbReference type="Proteomes" id="UP001630127"/>
    </source>
</evidence>
<evidence type="ECO:0000313" key="8">
    <source>
        <dbReference type="EMBL" id="KAL3519547.1"/>
    </source>
</evidence>